<name>A0ABW3K3B9_9BACT</name>
<reference evidence="2" key="1">
    <citation type="journal article" date="2019" name="Int. J. Syst. Evol. Microbiol.">
        <title>The Global Catalogue of Microorganisms (GCM) 10K type strain sequencing project: providing services to taxonomists for standard genome sequencing and annotation.</title>
        <authorList>
            <consortium name="The Broad Institute Genomics Platform"/>
            <consortium name="The Broad Institute Genome Sequencing Center for Infectious Disease"/>
            <person name="Wu L."/>
            <person name="Ma J."/>
        </authorList>
    </citation>
    <scope>NUCLEOTIDE SEQUENCE [LARGE SCALE GENOMIC DNA]</scope>
    <source>
        <strain evidence="2">CCUG 58938</strain>
    </source>
</reference>
<keyword evidence="2" id="KW-1185">Reference proteome</keyword>
<gene>
    <name evidence="1" type="ORF">ACFQ21_09400</name>
</gene>
<dbReference type="EMBL" id="JBHTKA010000001">
    <property type="protein sequence ID" value="MFD0999522.1"/>
    <property type="molecule type" value="Genomic_DNA"/>
</dbReference>
<sequence length="182" mass="20978">MRRAAAILLLLVFTFNVIGYYGIYWYARNHYESIMLQKLDADNYTSYESITLKIPLSLPYQLNSGNADFERINGSFQYKGEFYKLVKQKMKADTLYVVCIKDHQEKHLQTTMSDFMKISNDTPSAGNIKVLGGFVKDFEEIAFVEITTDRNPISYKVYISYTDSLLNLSRAVLSPPPKFFQG</sequence>
<dbReference type="Proteomes" id="UP001597112">
    <property type="component" value="Unassembled WGS sequence"/>
</dbReference>
<comment type="caution">
    <text evidence="1">The sequence shown here is derived from an EMBL/GenBank/DDBJ whole genome shotgun (WGS) entry which is preliminary data.</text>
</comment>
<protein>
    <submittedName>
        <fullName evidence="1">Uncharacterized protein</fullName>
    </submittedName>
</protein>
<evidence type="ECO:0000313" key="1">
    <source>
        <dbReference type="EMBL" id="MFD0999522.1"/>
    </source>
</evidence>
<dbReference type="RefSeq" id="WP_377578117.1">
    <property type="nucleotide sequence ID" value="NZ_JBHTKA010000001.1"/>
</dbReference>
<organism evidence="1 2">
    <name type="scientific">Ohtaekwangia kribbensis</name>
    <dbReference type="NCBI Taxonomy" id="688913"/>
    <lineage>
        <taxon>Bacteria</taxon>
        <taxon>Pseudomonadati</taxon>
        <taxon>Bacteroidota</taxon>
        <taxon>Cytophagia</taxon>
        <taxon>Cytophagales</taxon>
        <taxon>Fulvivirgaceae</taxon>
        <taxon>Ohtaekwangia</taxon>
    </lineage>
</organism>
<proteinExistence type="predicted"/>
<evidence type="ECO:0000313" key="2">
    <source>
        <dbReference type="Proteomes" id="UP001597112"/>
    </source>
</evidence>
<accession>A0ABW3K3B9</accession>